<reference evidence="2" key="1">
    <citation type="journal article" date="2019" name="Sci. Rep.">
        <title>Draft genome of Tanacetum cinerariifolium, the natural source of mosquito coil.</title>
        <authorList>
            <person name="Yamashiro T."/>
            <person name="Shiraishi A."/>
            <person name="Satake H."/>
            <person name="Nakayama K."/>
        </authorList>
    </citation>
    <scope>NUCLEOTIDE SEQUENCE</scope>
</reference>
<proteinExistence type="predicted"/>
<evidence type="ECO:0000313" key="2">
    <source>
        <dbReference type="EMBL" id="GEW67212.1"/>
    </source>
</evidence>
<feature type="compositionally biased region" description="Basic and acidic residues" evidence="1">
    <location>
        <begin position="96"/>
        <end position="115"/>
    </location>
</feature>
<organism evidence="2">
    <name type="scientific">Tanacetum cinerariifolium</name>
    <name type="common">Dalmatian daisy</name>
    <name type="synonym">Chrysanthemum cinerariifolium</name>
    <dbReference type="NCBI Taxonomy" id="118510"/>
    <lineage>
        <taxon>Eukaryota</taxon>
        <taxon>Viridiplantae</taxon>
        <taxon>Streptophyta</taxon>
        <taxon>Embryophyta</taxon>
        <taxon>Tracheophyta</taxon>
        <taxon>Spermatophyta</taxon>
        <taxon>Magnoliopsida</taxon>
        <taxon>eudicotyledons</taxon>
        <taxon>Gunneridae</taxon>
        <taxon>Pentapetalae</taxon>
        <taxon>asterids</taxon>
        <taxon>campanulids</taxon>
        <taxon>Asterales</taxon>
        <taxon>Asteraceae</taxon>
        <taxon>Asteroideae</taxon>
        <taxon>Anthemideae</taxon>
        <taxon>Anthemidinae</taxon>
        <taxon>Tanacetum</taxon>
    </lineage>
</organism>
<evidence type="ECO:0000256" key="1">
    <source>
        <dbReference type="SAM" id="MobiDB-lite"/>
    </source>
</evidence>
<gene>
    <name evidence="2" type="ORF">Tci_239188</name>
</gene>
<name>A0A699H487_TANCI</name>
<sequence>MTVVEVPQTLEYRGGNLNAALVLEVENFTNWKKRFMCHIIAIEPQFENIISNGTFILMAASQKKPETDADIEEKVDTSKALDVSLVNTESSGINSKEYDTSRRSGNDAHDDDADIRPIYDEEPTIAKINVFAIGQQHSEQPEFNNE</sequence>
<protein>
    <recommendedName>
        <fullName evidence="3">Retrovirus-related Pol polyprotein from transposon TNT 1-94</fullName>
    </recommendedName>
</protein>
<comment type="caution">
    <text evidence="2">The sequence shown here is derived from an EMBL/GenBank/DDBJ whole genome shotgun (WGS) entry which is preliminary data.</text>
</comment>
<dbReference type="AlphaFoldDB" id="A0A699H487"/>
<feature type="region of interest" description="Disordered" evidence="1">
    <location>
        <begin position="91"/>
        <end position="115"/>
    </location>
</feature>
<evidence type="ECO:0008006" key="3">
    <source>
        <dbReference type="Google" id="ProtNLM"/>
    </source>
</evidence>
<accession>A0A699H487</accession>
<dbReference type="EMBL" id="BKCJ010068597">
    <property type="protein sequence ID" value="GEW67212.1"/>
    <property type="molecule type" value="Genomic_DNA"/>
</dbReference>